<dbReference type="EMBL" id="MN894888">
    <property type="protein sequence ID" value="QLG05067.1"/>
    <property type="molecule type" value="Genomic_DNA"/>
</dbReference>
<keyword evidence="2" id="KW-0614">Plasmid</keyword>
<accession>A0A7S5YBS9</accession>
<organism evidence="2">
    <name type="scientific">Pseudomonas aeruginosa</name>
    <dbReference type="NCBI Taxonomy" id="287"/>
    <lineage>
        <taxon>Bacteria</taxon>
        <taxon>Pseudomonadati</taxon>
        <taxon>Pseudomonadota</taxon>
        <taxon>Gammaproteobacteria</taxon>
        <taxon>Pseudomonadales</taxon>
        <taxon>Pseudomonadaceae</taxon>
        <taxon>Pseudomonas</taxon>
    </lineage>
</organism>
<sequence>MTDNDSVDDPPPFPEGQETADICSTFDSFGAKGRPYAV</sequence>
<evidence type="ECO:0000256" key="1">
    <source>
        <dbReference type="SAM" id="MobiDB-lite"/>
    </source>
</evidence>
<dbReference type="AlphaFoldDB" id="A0A7S5YBS9"/>
<proteinExistence type="predicted"/>
<evidence type="ECO:0000313" key="2">
    <source>
        <dbReference type="EMBL" id="QLG05067.1"/>
    </source>
</evidence>
<feature type="region of interest" description="Disordered" evidence="1">
    <location>
        <begin position="1"/>
        <end position="21"/>
    </location>
</feature>
<name>A0A7S5YBS9_PSEAI</name>
<geneLocation type="plasmid" evidence="2">
    <name>pSE5369-VIM</name>
</geneLocation>
<protein>
    <submittedName>
        <fullName evidence="2">Uncharacterized protein</fullName>
    </submittedName>
</protein>
<reference evidence="2" key="1">
    <citation type="submission" date="2019-12" db="EMBL/GenBank/DDBJ databases">
        <title>Compelete sequence of pSE5369-VIM.</title>
        <authorList>
            <person name="Zhou D."/>
        </authorList>
    </citation>
    <scope>NUCLEOTIDE SEQUENCE</scope>
    <source>
        <strain evidence="2">SE5369</strain>
        <plasmid evidence="2">pSE5369-VIM</plasmid>
    </source>
</reference>